<dbReference type="AlphaFoldDB" id="A8ZQR3"/>
<feature type="compositionally biased region" description="Polar residues" evidence="1">
    <location>
        <begin position="70"/>
        <end position="80"/>
    </location>
</feature>
<protein>
    <submittedName>
        <fullName evidence="2">Uncharacterized protein</fullName>
    </submittedName>
</protein>
<sequence length="310" mass="34655">MNLSRSTASLFGSFIVILIDASITLGNVPSNRQTVHFIKSSPIADSRFLLDGCKISVLRDTRDDCKKTNSTESQTTNPSTDSKKGQKPSNEIKKSLIISDHSFFSWNLPFFTWPIASKLATHPHIDLIKTSSLESTEPIRDWSMYDEIVVMVHEIIGQPNKISSGDTPQSLAAKLRKRRINKYASIELVICNGGTAQLGSDKQSFASLLAAYLDRPIIAYTHPVRVEASYCFKGCNTSRIVRSNRLEHNKEGTKYEYLISDKPIDRRLYYPNKSSSSISGIPNIILINNLKKANQPSAQPLKIQLPPRND</sequence>
<geneLocation type="plasmid" evidence="2 3">
    <name>pREB7</name>
</geneLocation>
<keyword evidence="2" id="KW-0614">Plasmid</keyword>
<reference evidence="2 3" key="1">
    <citation type="journal article" date="2008" name="Proc. Natl. Acad. Sci. U.S.A.">
        <title>Niche adaptation and genome expansion in the chlorophyll d-producing cyanobacterium Acaryochloris marina.</title>
        <authorList>
            <person name="Swingley W.D."/>
            <person name="Chen M."/>
            <person name="Cheung P.C."/>
            <person name="Conrad A.L."/>
            <person name="Dejesa L.C."/>
            <person name="Hao J."/>
            <person name="Honchak B.M."/>
            <person name="Karbach L.E."/>
            <person name="Kurdoglu A."/>
            <person name="Lahiri S."/>
            <person name="Mastrian S.D."/>
            <person name="Miyashita H."/>
            <person name="Page L."/>
            <person name="Ramakrishna P."/>
            <person name="Satoh S."/>
            <person name="Sattley W.M."/>
            <person name="Shimada Y."/>
            <person name="Taylor H.L."/>
            <person name="Tomo T."/>
            <person name="Tsuchiya T."/>
            <person name="Wang Z.T."/>
            <person name="Raymond J."/>
            <person name="Mimuro M."/>
            <person name="Blankenship R.E."/>
            <person name="Touchman J.W."/>
        </authorList>
    </citation>
    <scope>NUCLEOTIDE SEQUENCE [LARGE SCALE GENOMIC DNA]</scope>
    <source>
        <strain evidence="3">MBIC 11017</strain>
        <plasmid evidence="3">Plasmid pREB7</plasmid>
    </source>
</reference>
<keyword evidence="3" id="KW-1185">Reference proteome</keyword>
<dbReference type="HOGENOM" id="CLU_896094_0_0_3"/>
<evidence type="ECO:0000313" key="3">
    <source>
        <dbReference type="Proteomes" id="UP000000268"/>
    </source>
</evidence>
<dbReference type="KEGG" id="amr:AM1_G0169"/>
<evidence type="ECO:0000313" key="2">
    <source>
        <dbReference type="EMBL" id="ABW33349.1"/>
    </source>
</evidence>
<dbReference type="EMBL" id="CP000844">
    <property type="protein sequence ID" value="ABW33349.1"/>
    <property type="molecule type" value="Genomic_DNA"/>
</dbReference>
<dbReference type="Proteomes" id="UP000000268">
    <property type="component" value="Plasmid pREB7"/>
</dbReference>
<gene>
    <name evidence="2" type="ordered locus">AM1_G0169</name>
</gene>
<proteinExistence type="predicted"/>
<name>A8ZQR3_ACAM1</name>
<evidence type="ECO:0000256" key="1">
    <source>
        <dbReference type="SAM" id="MobiDB-lite"/>
    </source>
</evidence>
<feature type="region of interest" description="Disordered" evidence="1">
    <location>
        <begin position="65"/>
        <end position="89"/>
    </location>
</feature>
<organism evidence="2 3">
    <name type="scientific">Acaryochloris marina (strain MBIC 11017)</name>
    <dbReference type="NCBI Taxonomy" id="329726"/>
    <lineage>
        <taxon>Bacteria</taxon>
        <taxon>Bacillati</taxon>
        <taxon>Cyanobacteriota</taxon>
        <taxon>Cyanophyceae</taxon>
        <taxon>Acaryochloridales</taxon>
        <taxon>Acaryochloridaceae</taxon>
        <taxon>Acaryochloris</taxon>
    </lineage>
</organism>
<accession>A8ZQR3</accession>